<reference evidence="1" key="1">
    <citation type="submission" date="2023-05" db="EMBL/GenBank/DDBJ databases">
        <title>Nepenthes gracilis genome sequencing.</title>
        <authorList>
            <person name="Fukushima K."/>
        </authorList>
    </citation>
    <scope>NUCLEOTIDE SEQUENCE</scope>
    <source>
        <strain evidence="1">SING2019-196</strain>
    </source>
</reference>
<accession>A0AAD3XLL1</accession>
<proteinExistence type="predicted"/>
<dbReference type="Proteomes" id="UP001279734">
    <property type="component" value="Unassembled WGS sequence"/>
</dbReference>
<evidence type="ECO:0000313" key="1">
    <source>
        <dbReference type="EMBL" id="GMH08879.1"/>
    </source>
</evidence>
<dbReference type="AlphaFoldDB" id="A0AAD3XLL1"/>
<name>A0AAD3XLL1_NEPGR</name>
<sequence length="101" mass="11336">MANLGGFNENKNNIWLRSENLEKSKWGSQAEGIGAAATARKKKEMKLIEKEVALRIEEPTEHPKKSRQTQVSKSLEAIVEYSSSYDDIVVITPLLKSPRPP</sequence>
<dbReference type="EMBL" id="BSYO01000008">
    <property type="protein sequence ID" value="GMH08879.1"/>
    <property type="molecule type" value="Genomic_DNA"/>
</dbReference>
<comment type="caution">
    <text evidence="1">The sequence shown here is derived from an EMBL/GenBank/DDBJ whole genome shotgun (WGS) entry which is preliminary data.</text>
</comment>
<gene>
    <name evidence="1" type="ORF">Nepgr_010719</name>
</gene>
<protein>
    <submittedName>
        <fullName evidence="1">Uncharacterized protein</fullName>
    </submittedName>
</protein>
<evidence type="ECO:0000313" key="2">
    <source>
        <dbReference type="Proteomes" id="UP001279734"/>
    </source>
</evidence>
<organism evidence="1 2">
    <name type="scientific">Nepenthes gracilis</name>
    <name type="common">Slender pitcher plant</name>
    <dbReference type="NCBI Taxonomy" id="150966"/>
    <lineage>
        <taxon>Eukaryota</taxon>
        <taxon>Viridiplantae</taxon>
        <taxon>Streptophyta</taxon>
        <taxon>Embryophyta</taxon>
        <taxon>Tracheophyta</taxon>
        <taxon>Spermatophyta</taxon>
        <taxon>Magnoliopsida</taxon>
        <taxon>eudicotyledons</taxon>
        <taxon>Gunneridae</taxon>
        <taxon>Pentapetalae</taxon>
        <taxon>Caryophyllales</taxon>
        <taxon>Nepenthaceae</taxon>
        <taxon>Nepenthes</taxon>
    </lineage>
</organism>
<keyword evidence="2" id="KW-1185">Reference proteome</keyword>